<organism evidence="15 16">
    <name type="scientific">Mesorhizobium robiniae</name>
    <dbReference type="NCBI Taxonomy" id="559315"/>
    <lineage>
        <taxon>Bacteria</taxon>
        <taxon>Pseudomonadati</taxon>
        <taxon>Pseudomonadota</taxon>
        <taxon>Alphaproteobacteria</taxon>
        <taxon>Hyphomicrobiales</taxon>
        <taxon>Phyllobacteriaceae</taxon>
        <taxon>Mesorhizobium</taxon>
    </lineage>
</organism>
<reference evidence="15 16" key="1">
    <citation type="submission" date="2024-06" db="EMBL/GenBank/DDBJ databases">
        <title>Genomic Encyclopedia of Type Strains, Phase IV (KMG-IV): sequencing the most valuable type-strain genomes for metagenomic binning, comparative biology and taxonomic classification.</title>
        <authorList>
            <person name="Goeker M."/>
        </authorList>
    </citation>
    <scope>NUCLEOTIDE SEQUENCE [LARGE SCALE GENOMIC DNA]</scope>
    <source>
        <strain evidence="15 16">DSM 100022</strain>
    </source>
</reference>
<evidence type="ECO:0000256" key="14">
    <source>
        <dbReference type="SAM" id="Phobius"/>
    </source>
</evidence>
<evidence type="ECO:0000256" key="8">
    <source>
        <dbReference type="ARBA" id="ARBA00022801"/>
    </source>
</evidence>
<dbReference type="PANTHER" id="PTHR31120:SF6">
    <property type="entry name" value="METALLOPROTEASE TIKI HOMOLOG"/>
    <property type="match status" value="1"/>
</dbReference>
<dbReference type="CDD" id="cd14789">
    <property type="entry name" value="Tiki"/>
    <property type="match status" value="1"/>
</dbReference>
<accession>A0ABV2GM31</accession>
<protein>
    <submittedName>
        <fullName evidence="15">Uncharacterized protein YbaP (TraB family)</fullName>
    </submittedName>
</protein>
<comment type="cofactor">
    <cofactor evidence="2">
        <name>Co(2+)</name>
        <dbReference type="ChEBI" id="CHEBI:48828"/>
    </cofactor>
</comment>
<evidence type="ECO:0000256" key="1">
    <source>
        <dbReference type="ARBA" id="ARBA00001936"/>
    </source>
</evidence>
<sequence>MKRVIAIADRTALASLKLLVAVNILFFLGFFIIALLAAGKARAETPVCAGADMLLALQKDDPATYRKIETEAAAIPNGKGLLWKLERAGEKPSFLFGTMHVTDPRVTTLPPAAQRAFDAADTVVIETTEVLDQQKMMAAFLKEPELMMFTDSTTLSSLLSPDDAATVNKALDARGIPPASVAKMKPWMLSTMVALPACELARQSGGAPVLDIKLAEDARASGKTVDGLETVADQLRAMASLPLAFHMKGLVETLKLGDRMNDVNETMIVLYQHGDIGMFWPLFRAVLPGDEDDSAGYAAFEKTMITSRNKVMVDHAGPRQRFHGGRRPASSRDGRPGRGFPQGRLHRHCRRLVARLSCGSRKTWFRSMPSRIMHAASPRKKVEKARSGSIAASLRRKCARINDSGCKIALFSAFSIPSVKPVQRLRVDLC</sequence>
<keyword evidence="8" id="KW-0378">Hydrolase</keyword>
<evidence type="ECO:0000256" key="9">
    <source>
        <dbReference type="ARBA" id="ARBA00022989"/>
    </source>
</evidence>
<evidence type="ECO:0000256" key="10">
    <source>
        <dbReference type="ARBA" id="ARBA00023049"/>
    </source>
</evidence>
<keyword evidence="9 14" id="KW-1133">Transmembrane helix</keyword>
<keyword evidence="4" id="KW-0645">Protease</keyword>
<dbReference type="InterPro" id="IPR040230">
    <property type="entry name" value="TIKI1/2-like"/>
</dbReference>
<keyword evidence="7" id="KW-0732">Signal</keyword>
<evidence type="ECO:0000256" key="13">
    <source>
        <dbReference type="SAM" id="MobiDB-lite"/>
    </source>
</evidence>
<evidence type="ECO:0000256" key="6">
    <source>
        <dbReference type="ARBA" id="ARBA00022723"/>
    </source>
</evidence>
<evidence type="ECO:0000256" key="4">
    <source>
        <dbReference type="ARBA" id="ARBA00022670"/>
    </source>
</evidence>
<name>A0ABV2GM31_9HYPH</name>
<evidence type="ECO:0000256" key="11">
    <source>
        <dbReference type="ARBA" id="ARBA00023136"/>
    </source>
</evidence>
<feature type="region of interest" description="Disordered" evidence="13">
    <location>
        <begin position="318"/>
        <end position="342"/>
    </location>
</feature>
<dbReference type="InterPro" id="IPR002816">
    <property type="entry name" value="TraB/PrgY/GumN_fam"/>
</dbReference>
<evidence type="ECO:0000256" key="3">
    <source>
        <dbReference type="ARBA" id="ARBA00004479"/>
    </source>
</evidence>
<keyword evidence="11 14" id="KW-0472">Membrane</keyword>
<comment type="caution">
    <text evidence="15">The sequence shown here is derived from an EMBL/GenBank/DDBJ whole genome shotgun (WGS) entry which is preliminary data.</text>
</comment>
<keyword evidence="10" id="KW-0482">Metalloprotease</keyword>
<gene>
    <name evidence="15" type="ORF">ABID19_002252</name>
</gene>
<evidence type="ECO:0000256" key="2">
    <source>
        <dbReference type="ARBA" id="ARBA00001941"/>
    </source>
</evidence>
<keyword evidence="5 14" id="KW-0812">Transmembrane</keyword>
<comment type="cofactor">
    <cofactor evidence="1">
        <name>Mn(2+)</name>
        <dbReference type="ChEBI" id="CHEBI:29035"/>
    </cofactor>
</comment>
<evidence type="ECO:0000313" key="16">
    <source>
        <dbReference type="Proteomes" id="UP001549204"/>
    </source>
</evidence>
<evidence type="ECO:0000256" key="7">
    <source>
        <dbReference type="ARBA" id="ARBA00022729"/>
    </source>
</evidence>
<dbReference type="EMBL" id="JBEPMC010000003">
    <property type="protein sequence ID" value="MET3579227.1"/>
    <property type="molecule type" value="Genomic_DNA"/>
</dbReference>
<feature type="transmembrane region" description="Helical" evidence="14">
    <location>
        <begin position="12"/>
        <end position="38"/>
    </location>
</feature>
<dbReference type="Pfam" id="PF01963">
    <property type="entry name" value="TraB_PrgY_gumN"/>
    <property type="match status" value="1"/>
</dbReference>
<keyword evidence="16" id="KW-1185">Reference proteome</keyword>
<evidence type="ECO:0000256" key="12">
    <source>
        <dbReference type="ARBA" id="ARBA00023180"/>
    </source>
</evidence>
<proteinExistence type="predicted"/>
<evidence type="ECO:0000313" key="15">
    <source>
        <dbReference type="EMBL" id="MET3579227.1"/>
    </source>
</evidence>
<evidence type="ECO:0000256" key="5">
    <source>
        <dbReference type="ARBA" id="ARBA00022692"/>
    </source>
</evidence>
<dbReference type="PANTHER" id="PTHR31120">
    <property type="entry name" value="METALLOPROTEASE TIKI"/>
    <property type="match status" value="1"/>
</dbReference>
<keyword evidence="12" id="KW-0325">Glycoprotein</keyword>
<dbReference type="Proteomes" id="UP001549204">
    <property type="component" value="Unassembled WGS sequence"/>
</dbReference>
<keyword evidence="6" id="KW-0479">Metal-binding</keyword>
<comment type="subcellular location">
    <subcellularLocation>
        <location evidence="3">Membrane</location>
        <topology evidence="3">Single-pass type I membrane protein</topology>
    </subcellularLocation>
</comment>